<evidence type="ECO:0000313" key="4">
    <source>
        <dbReference type="Proteomes" id="UP001304300"/>
    </source>
</evidence>
<dbReference type="Proteomes" id="UP001304300">
    <property type="component" value="Chromosome"/>
</dbReference>
<proteinExistence type="predicted"/>
<dbReference type="PANTHER" id="PTHR34406:SF1">
    <property type="entry name" value="PROTEIN YCEI"/>
    <property type="match status" value="1"/>
</dbReference>
<dbReference type="Gene3D" id="2.40.128.110">
    <property type="entry name" value="Lipid/polyisoprenoid-binding, YceI-like"/>
    <property type="match status" value="1"/>
</dbReference>
<evidence type="ECO:0000259" key="2">
    <source>
        <dbReference type="SMART" id="SM00867"/>
    </source>
</evidence>
<gene>
    <name evidence="3" type="ORF">RZN69_06840</name>
</gene>
<feature type="domain" description="Lipid/polyisoprenoid-binding YceI-like" evidence="2">
    <location>
        <begin position="25"/>
        <end position="191"/>
    </location>
</feature>
<keyword evidence="1" id="KW-0732">Signal</keyword>
<dbReference type="EMBL" id="CP136920">
    <property type="protein sequence ID" value="WOO42803.1"/>
    <property type="molecule type" value="Genomic_DNA"/>
</dbReference>
<sequence length="196" mass="21472">MKKHLILTSILTIGAATLFAAGPHTYEIDPTHSGVNFKVRHFFNKVPGKFGKFKGTVTFDPSGDPSVAQANATIDTSSVDTSNSKRDDHLKQDDYFNVEKHDSIDFVSKKWEKVGDKKYKVTGDLTLLGKTKPVTLDVDYLGEMAGKGPYEGIMVAGWEGTTTIDRTDWGLTSGQPIVGDEVEIELSIQGHRPADK</sequence>
<feature type="chain" id="PRO_5042984911" evidence="1">
    <location>
        <begin position="21"/>
        <end position="196"/>
    </location>
</feature>
<protein>
    <submittedName>
        <fullName evidence="3">YceI family protein</fullName>
    </submittedName>
</protein>
<dbReference type="InterPro" id="IPR007372">
    <property type="entry name" value="Lipid/polyisoprenoid-bd_YceI"/>
</dbReference>
<dbReference type="InterPro" id="IPR036761">
    <property type="entry name" value="TTHA0802/YceI-like_sf"/>
</dbReference>
<accession>A0AAQ3QSQ8</accession>
<name>A0AAQ3QSQ8_9BACT</name>
<dbReference type="AlphaFoldDB" id="A0AAQ3QSQ8"/>
<dbReference type="SMART" id="SM00867">
    <property type="entry name" value="YceI"/>
    <property type="match status" value="1"/>
</dbReference>
<evidence type="ECO:0000313" key="3">
    <source>
        <dbReference type="EMBL" id="WOO42803.1"/>
    </source>
</evidence>
<dbReference type="KEGG" id="puo:RZN69_06840"/>
<keyword evidence="4" id="KW-1185">Reference proteome</keyword>
<organism evidence="3 4">
    <name type="scientific">Rubellicoccus peritrichatus</name>
    <dbReference type="NCBI Taxonomy" id="3080537"/>
    <lineage>
        <taxon>Bacteria</taxon>
        <taxon>Pseudomonadati</taxon>
        <taxon>Verrucomicrobiota</taxon>
        <taxon>Opitutia</taxon>
        <taxon>Puniceicoccales</taxon>
        <taxon>Cerasicoccaceae</taxon>
        <taxon>Rubellicoccus</taxon>
    </lineage>
</organism>
<dbReference type="Pfam" id="PF04264">
    <property type="entry name" value="YceI"/>
    <property type="match status" value="1"/>
</dbReference>
<reference evidence="3 4" key="1">
    <citation type="submission" date="2023-10" db="EMBL/GenBank/DDBJ databases">
        <title>Rubellicoccus peritrichatus gen. nov., sp. nov., isolated from an algae of coral reef tank.</title>
        <authorList>
            <person name="Luo J."/>
        </authorList>
    </citation>
    <scope>NUCLEOTIDE SEQUENCE [LARGE SCALE GENOMIC DNA]</scope>
    <source>
        <strain evidence="3 4">CR14</strain>
    </source>
</reference>
<dbReference type="RefSeq" id="WP_317835333.1">
    <property type="nucleotide sequence ID" value="NZ_CP136920.1"/>
</dbReference>
<feature type="signal peptide" evidence="1">
    <location>
        <begin position="1"/>
        <end position="20"/>
    </location>
</feature>
<dbReference type="SUPFAM" id="SSF101874">
    <property type="entry name" value="YceI-like"/>
    <property type="match status" value="1"/>
</dbReference>
<dbReference type="PANTHER" id="PTHR34406">
    <property type="entry name" value="PROTEIN YCEI"/>
    <property type="match status" value="1"/>
</dbReference>
<evidence type="ECO:0000256" key="1">
    <source>
        <dbReference type="SAM" id="SignalP"/>
    </source>
</evidence>